<dbReference type="InterPro" id="IPR006994">
    <property type="entry name" value="TCF25/Rqc1"/>
</dbReference>
<keyword evidence="1" id="KW-1185">Reference proteome</keyword>
<evidence type="ECO:0000313" key="2">
    <source>
        <dbReference type="WBParaSite" id="ACAC_0000230701-mRNA-1"/>
    </source>
</evidence>
<dbReference type="WBParaSite" id="ACAC_0000230701-mRNA-1">
    <property type="protein sequence ID" value="ACAC_0000230701-mRNA-1"/>
    <property type="gene ID" value="ACAC_0000230701"/>
</dbReference>
<sequence>MELDREEGEVKWFKFVHNSQYEELERLCWAVEDEKVFDPGLIKEILVGNPYHLNSLMLLANIFHMQEDVTESCDVIEDPLAVLLLIDTIAIKAKQYSWFKDFYQCWKEWKNLNVLPNFCYSAALAQFLDAKTDEDFDVADQMLTQAICAFPGVISMLLDKLQIEPDPLVESHRHLGTFARNKESDGVKLVFKIYVNEAAELWKTPETLSWLEHVTRSCAERQHCTNEMKIWREKRKRLFVGVPLNIRRLAVLLGLEPSSSTVTDPVPPLNGRARHGEHLTDALQRLSNQVQQALFPPRTSGADETPQDPRP</sequence>
<dbReference type="Proteomes" id="UP000035642">
    <property type="component" value="Unassembled WGS sequence"/>
</dbReference>
<dbReference type="AlphaFoldDB" id="A0A0K0CXJ7"/>
<dbReference type="STRING" id="6313.A0A0K0CXJ7"/>
<organism evidence="1 2">
    <name type="scientific">Angiostrongylus cantonensis</name>
    <name type="common">Rat lungworm</name>
    <dbReference type="NCBI Taxonomy" id="6313"/>
    <lineage>
        <taxon>Eukaryota</taxon>
        <taxon>Metazoa</taxon>
        <taxon>Ecdysozoa</taxon>
        <taxon>Nematoda</taxon>
        <taxon>Chromadorea</taxon>
        <taxon>Rhabditida</taxon>
        <taxon>Rhabditina</taxon>
        <taxon>Rhabditomorpha</taxon>
        <taxon>Strongyloidea</taxon>
        <taxon>Metastrongylidae</taxon>
        <taxon>Angiostrongylus</taxon>
    </lineage>
</organism>
<reference evidence="2" key="2">
    <citation type="submission" date="2017-02" db="UniProtKB">
        <authorList>
            <consortium name="WormBaseParasite"/>
        </authorList>
    </citation>
    <scope>IDENTIFICATION</scope>
</reference>
<proteinExistence type="predicted"/>
<dbReference type="GO" id="GO:1990112">
    <property type="term" value="C:RQC complex"/>
    <property type="evidence" value="ECO:0007669"/>
    <property type="project" value="TreeGrafter"/>
</dbReference>
<reference evidence="1" key="1">
    <citation type="submission" date="2012-09" db="EMBL/GenBank/DDBJ databases">
        <authorList>
            <person name="Martin A.A."/>
        </authorList>
    </citation>
    <scope>NUCLEOTIDE SEQUENCE</scope>
</reference>
<dbReference type="Pfam" id="PF04910">
    <property type="entry name" value="Tcf25"/>
    <property type="match status" value="1"/>
</dbReference>
<name>A0A0K0CXJ7_ANGCA</name>
<evidence type="ECO:0000313" key="1">
    <source>
        <dbReference type="Proteomes" id="UP000035642"/>
    </source>
</evidence>
<dbReference type="PANTHER" id="PTHR22684">
    <property type="entry name" value="NULP1-RELATED"/>
    <property type="match status" value="1"/>
</dbReference>
<accession>A0A0K0CXJ7</accession>
<protein>
    <submittedName>
        <fullName evidence="2">Nuclear pore complex protein Nup85</fullName>
    </submittedName>
</protein>
<dbReference type="PANTHER" id="PTHR22684:SF0">
    <property type="entry name" value="RIBOSOME QUALITY CONTROL COMPLEX SUBUNIT TCF25"/>
    <property type="match status" value="1"/>
</dbReference>